<accession>A0ACB7VSU1</accession>
<sequence>MDGKKKKGKKKKGNQNKSAEDSAPNAEEVGVQEQDDVTDQEQNHKRPQVSRSNIDAQSVVVSESDAEIERHKNYEAKFALLQDKVKRLEDEKNLWLEREIILEEKIKHLQNEVHSCMYNETSFQEKLNDLKNRNDSLMQKEAILEERVNHIEGTREAWSLKEVKELEESRDATTRENQMLTESISCLEIRIQHLEEISYVSSREKLMEIAEENTSQTQAAPEPVKNLETNNEHLDGKIKELHFVPDGYSAVAEPSIPEQDQSATTPVHYVTDYRGKMSESADSIQSAVRNHEMYNGVQEFGVIPRVLPEQVLELEESRASEEIVQIPLDDTPVRRAESQPVINYENTAVSLTDAPLVGAPFRLISFMAKFVSGADLVKKNNSERGQQ</sequence>
<proteinExistence type="predicted"/>
<gene>
    <name evidence="1" type="ORF">IHE45_07G098100</name>
</gene>
<organism evidence="1 2">
    <name type="scientific">Dioscorea alata</name>
    <name type="common">Purple yam</name>
    <dbReference type="NCBI Taxonomy" id="55571"/>
    <lineage>
        <taxon>Eukaryota</taxon>
        <taxon>Viridiplantae</taxon>
        <taxon>Streptophyta</taxon>
        <taxon>Embryophyta</taxon>
        <taxon>Tracheophyta</taxon>
        <taxon>Spermatophyta</taxon>
        <taxon>Magnoliopsida</taxon>
        <taxon>Liliopsida</taxon>
        <taxon>Dioscoreales</taxon>
        <taxon>Dioscoreaceae</taxon>
        <taxon>Dioscorea</taxon>
    </lineage>
</organism>
<comment type="caution">
    <text evidence="1">The sequence shown here is derived from an EMBL/GenBank/DDBJ whole genome shotgun (WGS) entry which is preliminary data.</text>
</comment>
<protein>
    <submittedName>
        <fullName evidence="1">Uncharacterized protein</fullName>
    </submittedName>
</protein>
<keyword evidence="2" id="KW-1185">Reference proteome</keyword>
<name>A0ACB7VSU1_DIOAL</name>
<dbReference type="Proteomes" id="UP000827976">
    <property type="component" value="Chromosome 7"/>
</dbReference>
<reference evidence="2" key="1">
    <citation type="journal article" date="2022" name="Nat. Commun.">
        <title>Chromosome evolution and the genetic basis of agronomically important traits in greater yam.</title>
        <authorList>
            <person name="Bredeson J.V."/>
            <person name="Lyons J.B."/>
            <person name="Oniyinde I.O."/>
            <person name="Okereke N.R."/>
            <person name="Kolade O."/>
            <person name="Nnabue I."/>
            <person name="Nwadili C.O."/>
            <person name="Hribova E."/>
            <person name="Parker M."/>
            <person name="Nwogha J."/>
            <person name="Shu S."/>
            <person name="Carlson J."/>
            <person name="Kariba R."/>
            <person name="Muthemba S."/>
            <person name="Knop K."/>
            <person name="Barton G.J."/>
            <person name="Sherwood A.V."/>
            <person name="Lopez-Montes A."/>
            <person name="Asiedu R."/>
            <person name="Jamnadass R."/>
            <person name="Muchugi A."/>
            <person name="Goodstein D."/>
            <person name="Egesi C.N."/>
            <person name="Featherston J."/>
            <person name="Asfaw A."/>
            <person name="Simpson G.G."/>
            <person name="Dolezel J."/>
            <person name="Hendre P.S."/>
            <person name="Van Deynze A."/>
            <person name="Kumar P.L."/>
            <person name="Obidiegwu J.E."/>
            <person name="Bhattacharjee R."/>
            <person name="Rokhsar D.S."/>
        </authorList>
    </citation>
    <scope>NUCLEOTIDE SEQUENCE [LARGE SCALE GENOMIC DNA]</scope>
    <source>
        <strain evidence="2">cv. TDa95/00328</strain>
    </source>
</reference>
<evidence type="ECO:0000313" key="1">
    <source>
        <dbReference type="EMBL" id="KAH7677652.1"/>
    </source>
</evidence>
<dbReference type="EMBL" id="CM037017">
    <property type="protein sequence ID" value="KAH7677652.1"/>
    <property type="molecule type" value="Genomic_DNA"/>
</dbReference>
<evidence type="ECO:0000313" key="2">
    <source>
        <dbReference type="Proteomes" id="UP000827976"/>
    </source>
</evidence>